<dbReference type="InterPro" id="IPR040096">
    <property type="entry name" value="Ric1"/>
</dbReference>
<accession>A0A7I8W0A9</accession>
<evidence type="ECO:0000256" key="2">
    <source>
        <dbReference type="ARBA" id="ARBA00023136"/>
    </source>
</evidence>
<dbReference type="OrthoDB" id="67540at2759"/>
<dbReference type="Proteomes" id="UP000549394">
    <property type="component" value="Unassembled WGS sequence"/>
</dbReference>
<dbReference type="InterPro" id="IPR036322">
    <property type="entry name" value="WD40_repeat_dom_sf"/>
</dbReference>
<dbReference type="SUPFAM" id="SSF50978">
    <property type="entry name" value="WD40 repeat-like"/>
    <property type="match status" value="1"/>
</dbReference>
<dbReference type="Pfam" id="PF25440">
    <property type="entry name" value="Beta-prop_RIC1_2nd"/>
    <property type="match status" value="1"/>
</dbReference>
<dbReference type="Pfam" id="PF07064">
    <property type="entry name" value="RIC1"/>
    <property type="match status" value="1"/>
</dbReference>
<organism evidence="6 7">
    <name type="scientific">Dimorphilus gyrociliatus</name>
    <dbReference type="NCBI Taxonomy" id="2664684"/>
    <lineage>
        <taxon>Eukaryota</taxon>
        <taxon>Metazoa</taxon>
        <taxon>Spiralia</taxon>
        <taxon>Lophotrochozoa</taxon>
        <taxon>Annelida</taxon>
        <taxon>Polychaeta</taxon>
        <taxon>Polychaeta incertae sedis</taxon>
        <taxon>Dinophilidae</taxon>
        <taxon>Dimorphilus</taxon>
    </lineage>
</organism>
<feature type="domain" description="RIC1 C-terminal alpha solenoid region" evidence="5">
    <location>
        <begin position="791"/>
        <end position="956"/>
    </location>
</feature>
<feature type="compositionally biased region" description="Acidic residues" evidence="4">
    <location>
        <begin position="1355"/>
        <end position="1370"/>
    </location>
</feature>
<evidence type="ECO:0000313" key="6">
    <source>
        <dbReference type="EMBL" id="CAD5121482.1"/>
    </source>
</evidence>
<feature type="compositionally biased region" description="Low complexity" evidence="4">
    <location>
        <begin position="1326"/>
        <end position="1337"/>
    </location>
</feature>
<dbReference type="PANTHER" id="PTHR22746">
    <property type="entry name" value="RAB6A-GEF COMPLEX PARTNER PROTEIN 1"/>
    <property type="match status" value="1"/>
</dbReference>
<dbReference type="EMBL" id="CAJFCJ010000014">
    <property type="protein sequence ID" value="CAD5121482.1"/>
    <property type="molecule type" value="Genomic_DNA"/>
</dbReference>
<gene>
    <name evidence="6" type="ORF">DGYR_LOCUS9430</name>
</gene>
<dbReference type="InterPro" id="IPR009771">
    <property type="entry name" value="RIC1_C"/>
</dbReference>
<dbReference type="GO" id="GO:0000139">
    <property type="term" value="C:Golgi membrane"/>
    <property type="evidence" value="ECO:0007669"/>
    <property type="project" value="TreeGrafter"/>
</dbReference>
<comment type="subcellular location">
    <subcellularLocation>
        <location evidence="1">Membrane</location>
    </subcellularLocation>
</comment>
<keyword evidence="7" id="KW-1185">Reference proteome</keyword>
<keyword evidence="2" id="KW-0472">Membrane</keyword>
<comment type="caution">
    <text evidence="6">The sequence shown here is derived from an EMBL/GenBank/DDBJ whole genome shotgun (WGS) entry which is preliminary data.</text>
</comment>
<reference evidence="6 7" key="1">
    <citation type="submission" date="2020-08" db="EMBL/GenBank/DDBJ databases">
        <authorList>
            <person name="Hejnol A."/>
        </authorList>
    </citation>
    <scope>NUCLEOTIDE SEQUENCE [LARGE SCALE GENOMIC DNA]</scope>
</reference>
<name>A0A7I8W0A9_9ANNE</name>
<feature type="region of interest" description="Disordered" evidence="4">
    <location>
        <begin position="1321"/>
        <end position="1379"/>
    </location>
</feature>
<dbReference type="GO" id="GO:0042147">
    <property type="term" value="P:retrograde transport, endosome to Golgi"/>
    <property type="evidence" value="ECO:0007669"/>
    <property type="project" value="TreeGrafter"/>
</dbReference>
<dbReference type="GO" id="GO:0006886">
    <property type="term" value="P:intracellular protein transport"/>
    <property type="evidence" value="ECO:0007669"/>
    <property type="project" value="InterPro"/>
</dbReference>
<evidence type="ECO:0000259" key="5">
    <source>
        <dbReference type="Pfam" id="PF07064"/>
    </source>
</evidence>
<evidence type="ECO:0000313" key="7">
    <source>
        <dbReference type="Proteomes" id="UP000549394"/>
    </source>
</evidence>
<evidence type="ECO:0000256" key="4">
    <source>
        <dbReference type="SAM" id="MobiDB-lite"/>
    </source>
</evidence>
<dbReference type="PANTHER" id="PTHR22746:SF10">
    <property type="entry name" value="GUANINE NUCLEOTIDE EXCHANGE FACTOR SUBUNIT RIC1"/>
    <property type="match status" value="1"/>
</dbReference>
<proteinExistence type="predicted"/>
<evidence type="ECO:0000256" key="1">
    <source>
        <dbReference type="ARBA" id="ARBA00004370"/>
    </source>
</evidence>
<protein>
    <recommendedName>
        <fullName evidence="3">Protein RIC1 homolog</fullName>
    </recommendedName>
</protein>
<dbReference type="GO" id="GO:0034066">
    <property type="term" value="C:Ric1-Rgp1 guanyl-nucleotide exchange factor complex"/>
    <property type="evidence" value="ECO:0007669"/>
    <property type="project" value="InterPro"/>
</dbReference>
<evidence type="ECO:0000256" key="3">
    <source>
        <dbReference type="ARBA" id="ARBA00029879"/>
    </source>
</evidence>
<dbReference type="GO" id="GO:0005829">
    <property type="term" value="C:cytosol"/>
    <property type="evidence" value="ECO:0007669"/>
    <property type="project" value="TreeGrafter"/>
</dbReference>
<sequence>MYFPIGWPRQLRPLNAEENWLQISSNRERIFLGLLSARHFSIWYCKPAVQIILYTRDSESLKEYGENELFIWRPDSSMVAICTSKGYILFFKISLDKTKHPCAVYTTFEQRKHLQETSVEDEHIPALVVSPSGSTQIPGNVKCIECIKDELLICTGYGLLQRLRWDGLLNGEFTVTLAHVPFSTDLENSGAAQLSDPDVYITHLEYDSLLHGFLIVLSNGKAAYLTSSSVKFDPGQMQAVWAPDLHDAVSCGVNHKYLLMAFGCENGEGIVYCLDEMTGALQISSRLVVPTRDFPDARHVCGSAEMLKWTPDGRVLIMTWQHGGFGLWSVFGSLLLCSLTFDHSSNHKLFSNPNSRIKSLEWSCEGYHLWIINDDEQTTNEESGKSNLSLQVLSFVKSASNSNCGTTNQGQILLQGEDRLYLSVDEFSSKNWHSQVEHGELISAFGGRHWTVLPIPEAYLTHNFPIRYSAVDSNGKCVAVAGKTGLAHFALNSRRWKLFGNENQEREVVVSGGLTWWKEFICAACYNIPEQRDEIRFYTRETKLDNTFSEVVKVPFQLLLLNTFKDLLVVLCLDAHIMLLKMERKKNKGSYATVITTKIQEVPIGNFVPQPLLVTWVAMTPFRTETASVKIPQQTEFEAESILLNVAGKLLMFQRDRSGMQLKSQTEDKPLPFCAPVMVASSVENMWSMCATNSKKDTRYICDALWLGCGAFGIKVWLPLPHSEDSKAHSFMSKRIMLPIKVDLYPLAILFEAGVILGTISDAVTYKTSGDQFHDSWPYLALERTSQIFLHHVLRQLLRRNLGVHALQLAFSYQSLPYFPHVLELLLHEVLEEEATSKDPTPDPLLPRVVAFIQEFPEFHHETIVHCARKTEVALWPHLFAVVGNPKDLFEDCLLNKKLQTGSSYLIILQNLEKPMVSRQHATLLLDAALESCEWELARDLVRFLKAIDPSEAESPHSPRTRVGSLCIYGASLMGPSSLSSPKEGGSFIFNPSIRAKSDAERKDKKEKVKHTLSCDNIKVPKKQANQTIPQKSEEINSEKLFIDVILNRHARHLLSSYRLYDLACFAANLDDYQLIGWLKREKLRAARVDDFITAINKLHQDFCWPLPLPPLTSVNLSRLSLDSLSPGSTPASSAPSTVTKDETIIKPPDKLDIPLKRYDTSPGSPHSANIQLLPQKSQECSSYANTEISEISDLDGAQDALMYSDMDSNLLHNLSQQLANKGPPESEHQLRFLLQVVQEAGCLEWALILSILLRDITAVVRTVNLASLPDTTTDIVLRMRNGLQKLEEWSQDNCPGYKAVCTAIQNQILRLNGMLISKERPRTRNSSSNSQISLPSPTTPTENITKPFERDCSTEEVEEKETEPEEDTENQSRDCVIS</sequence>